<dbReference type="InterPro" id="IPR054536">
    <property type="entry name" value="HphA_C"/>
</dbReference>
<dbReference type="InterPro" id="IPR054535">
    <property type="entry name" value="HphA_N"/>
</dbReference>
<feature type="domain" description="HphA C-terminal" evidence="3">
    <location>
        <begin position="139"/>
        <end position="249"/>
    </location>
</feature>
<dbReference type="NCBIfam" id="NF041636">
    <property type="entry name" value="slam_lipo"/>
    <property type="match status" value="1"/>
</dbReference>
<dbReference type="Pfam" id="PF22829">
    <property type="entry name" value="HphA_C"/>
    <property type="match status" value="1"/>
</dbReference>
<evidence type="ECO:0000259" key="2">
    <source>
        <dbReference type="Pfam" id="PF22828"/>
    </source>
</evidence>
<dbReference type="SUPFAM" id="SSF56925">
    <property type="entry name" value="OMPA-like"/>
    <property type="match status" value="1"/>
</dbReference>
<protein>
    <recommendedName>
        <fullName evidence="6">Transferrin-binding protein B C-lobe/N-lobe beta barrel domain-containing protein</fullName>
    </recommendedName>
</protein>
<accession>A0A4R1GD42</accession>
<organism evidence="4 5">
    <name type="scientific">Marinobacterium mangrovicola</name>
    <dbReference type="NCBI Taxonomy" id="1476959"/>
    <lineage>
        <taxon>Bacteria</taxon>
        <taxon>Pseudomonadati</taxon>
        <taxon>Pseudomonadota</taxon>
        <taxon>Gammaproteobacteria</taxon>
        <taxon>Oceanospirillales</taxon>
        <taxon>Oceanospirillaceae</taxon>
        <taxon>Marinobacterium</taxon>
    </lineage>
</organism>
<dbReference type="OrthoDB" id="8607327at2"/>
<feature type="domain" description="HphA N-terminal heme-binding" evidence="2">
    <location>
        <begin position="23"/>
        <end position="129"/>
    </location>
</feature>
<dbReference type="Pfam" id="PF22828">
    <property type="entry name" value="HphA_N"/>
    <property type="match status" value="1"/>
</dbReference>
<name>A0A4R1GD42_9GAMM</name>
<proteinExistence type="predicted"/>
<sequence length="250" mass="24753">MHKLKLANAVALTLGSLALAGAVQADVVGGSTNPDNVNIGASVVNGGPHTAGMAGIAVNATGIEVPVDFEGLSGYGGAPANGVYTLNFPYSGAPEDHDSLGVFNFAQVGSSDVWFGEWSAYGDSDATRTVYYSGANADTAVPSAGTATYAVTGLNNFSGSNALSGQFTADFGASTLSGTLANANTQVSIGTATINNDASVSGNGAFGNFNGSLVTGGEVSAQFYNGQADLAGIVDFAGTDFDTAFGGSQQ</sequence>
<gene>
    <name evidence="4" type="ORF">CLV83_3943</name>
</gene>
<keyword evidence="5" id="KW-1185">Reference proteome</keyword>
<evidence type="ECO:0008006" key="6">
    <source>
        <dbReference type="Google" id="ProtNLM"/>
    </source>
</evidence>
<dbReference type="InterPro" id="IPR011250">
    <property type="entry name" value="OMP/PagP_B-barrel"/>
</dbReference>
<keyword evidence="1" id="KW-0732">Signal</keyword>
<reference evidence="4 5" key="1">
    <citation type="submission" date="2019-03" db="EMBL/GenBank/DDBJ databases">
        <title>Genomic Encyclopedia of Archaeal and Bacterial Type Strains, Phase II (KMG-II): from individual species to whole genera.</title>
        <authorList>
            <person name="Goeker M."/>
        </authorList>
    </citation>
    <scope>NUCLEOTIDE SEQUENCE [LARGE SCALE GENOMIC DNA]</scope>
    <source>
        <strain evidence="4 5">DSM 27697</strain>
    </source>
</reference>
<dbReference type="RefSeq" id="WP_132296584.1">
    <property type="nucleotide sequence ID" value="NZ_SMFU01000012.1"/>
</dbReference>
<dbReference type="Gene3D" id="2.40.160.90">
    <property type="match status" value="1"/>
</dbReference>
<dbReference type="InterPro" id="IPR054843">
    <property type="entry name" value="Slam_hemophilin_C"/>
</dbReference>
<evidence type="ECO:0000259" key="3">
    <source>
        <dbReference type="Pfam" id="PF22829"/>
    </source>
</evidence>
<evidence type="ECO:0000256" key="1">
    <source>
        <dbReference type="SAM" id="SignalP"/>
    </source>
</evidence>
<feature type="signal peptide" evidence="1">
    <location>
        <begin position="1"/>
        <end position="25"/>
    </location>
</feature>
<dbReference type="Proteomes" id="UP000294546">
    <property type="component" value="Unassembled WGS sequence"/>
</dbReference>
<dbReference type="AlphaFoldDB" id="A0A4R1GD42"/>
<feature type="chain" id="PRO_5020595333" description="Transferrin-binding protein B C-lobe/N-lobe beta barrel domain-containing protein" evidence="1">
    <location>
        <begin position="26"/>
        <end position="250"/>
    </location>
</feature>
<evidence type="ECO:0000313" key="5">
    <source>
        <dbReference type="Proteomes" id="UP000294546"/>
    </source>
</evidence>
<comment type="caution">
    <text evidence="4">The sequence shown here is derived from an EMBL/GenBank/DDBJ whole genome shotgun (WGS) entry which is preliminary data.</text>
</comment>
<evidence type="ECO:0000313" key="4">
    <source>
        <dbReference type="EMBL" id="TCK03669.1"/>
    </source>
</evidence>
<dbReference type="EMBL" id="SMFU01000012">
    <property type="protein sequence ID" value="TCK03669.1"/>
    <property type="molecule type" value="Genomic_DNA"/>
</dbReference>